<dbReference type="GO" id="GO:0005975">
    <property type="term" value="P:carbohydrate metabolic process"/>
    <property type="evidence" value="ECO:0007669"/>
    <property type="project" value="InterPro"/>
</dbReference>
<gene>
    <name evidence="4" type="ORF">Mgra_00005696</name>
</gene>
<dbReference type="OrthoDB" id="8300170at2759"/>
<name>A0A8S9ZP15_9BILA</name>
<evidence type="ECO:0000313" key="5">
    <source>
        <dbReference type="Proteomes" id="UP000605970"/>
    </source>
</evidence>
<dbReference type="GO" id="GO:0046872">
    <property type="term" value="F:metal ion binding"/>
    <property type="evidence" value="ECO:0007669"/>
    <property type="project" value="UniProtKB-KW"/>
</dbReference>
<dbReference type="SUPFAM" id="SSF53738">
    <property type="entry name" value="Phosphoglucomutase, first 3 domains"/>
    <property type="match status" value="1"/>
</dbReference>
<keyword evidence="3" id="KW-0413">Isomerase</keyword>
<dbReference type="GO" id="GO:0005634">
    <property type="term" value="C:nucleus"/>
    <property type="evidence" value="ECO:0007669"/>
    <property type="project" value="TreeGrafter"/>
</dbReference>
<dbReference type="PANTHER" id="PTHR45745">
    <property type="entry name" value="PHOSPHOMANNOMUTASE 45A"/>
    <property type="match status" value="1"/>
</dbReference>
<keyword evidence="1" id="KW-0479">Metal-binding</keyword>
<reference evidence="4" key="1">
    <citation type="journal article" date="2020" name="Ecol. Evol.">
        <title>Genome structure and content of the rice root-knot nematode (Meloidogyne graminicola).</title>
        <authorList>
            <person name="Phan N.T."/>
            <person name="Danchin E.G.J."/>
            <person name="Klopp C."/>
            <person name="Perfus-Barbeoch L."/>
            <person name="Kozlowski D.K."/>
            <person name="Koutsovoulos G.D."/>
            <person name="Lopez-Roques C."/>
            <person name="Bouchez O."/>
            <person name="Zahm M."/>
            <person name="Besnard G."/>
            <person name="Bellafiore S."/>
        </authorList>
    </citation>
    <scope>NUCLEOTIDE SEQUENCE</scope>
    <source>
        <strain evidence="4">VN-18</strain>
    </source>
</reference>
<dbReference type="GO" id="GO:0006166">
    <property type="term" value="P:purine ribonucleoside salvage"/>
    <property type="evidence" value="ECO:0007669"/>
    <property type="project" value="TreeGrafter"/>
</dbReference>
<evidence type="ECO:0000313" key="4">
    <source>
        <dbReference type="EMBL" id="KAF7634952.1"/>
    </source>
</evidence>
<dbReference type="InterPro" id="IPR016055">
    <property type="entry name" value="A-D-PHexomutase_a/b/a-I/II/III"/>
</dbReference>
<dbReference type="GO" id="GO:0008973">
    <property type="term" value="F:phosphopentomutase activity"/>
    <property type="evidence" value="ECO:0007669"/>
    <property type="project" value="TreeGrafter"/>
</dbReference>
<evidence type="ECO:0000256" key="3">
    <source>
        <dbReference type="ARBA" id="ARBA00023235"/>
    </source>
</evidence>
<keyword evidence="2" id="KW-0460">Magnesium</keyword>
<dbReference type="AlphaFoldDB" id="A0A8S9ZP15"/>
<proteinExistence type="predicted"/>
<comment type="caution">
    <text evidence="4">The sequence shown here is derived from an EMBL/GenBank/DDBJ whole genome shotgun (WGS) entry which is preliminary data.</text>
</comment>
<keyword evidence="5" id="KW-1185">Reference proteome</keyword>
<dbReference type="PANTHER" id="PTHR45745:SF1">
    <property type="entry name" value="PHOSPHOGLUCOMUTASE 2B-RELATED"/>
    <property type="match status" value="1"/>
</dbReference>
<organism evidence="4 5">
    <name type="scientific">Meloidogyne graminicola</name>
    <dbReference type="NCBI Taxonomy" id="189291"/>
    <lineage>
        <taxon>Eukaryota</taxon>
        <taxon>Metazoa</taxon>
        <taxon>Ecdysozoa</taxon>
        <taxon>Nematoda</taxon>
        <taxon>Chromadorea</taxon>
        <taxon>Rhabditida</taxon>
        <taxon>Tylenchina</taxon>
        <taxon>Tylenchomorpha</taxon>
        <taxon>Tylenchoidea</taxon>
        <taxon>Meloidogynidae</taxon>
        <taxon>Meloidogyninae</taxon>
        <taxon>Meloidogyne</taxon>
    </lineage>
</organism>
<dbReference type="Proteomes" id="UP000605970">
    <property type="component" value="Unassembled WGS sequence"/>
</dbReference>
<evidence type="ECO:0000256" key="1">
    <source>
        <dbReference type="ARBA" id="ARBA00022723"/>
    </source>
</evidence>
<protein>
    <submittedName>
        <fullName evidence="4">PGM_PMM_III domain-containing protein</fullName>
    </submittedName>
</protein>
<dbReference type="EMBL" id="JABEBT010000049">
    <property type="protein sequence ID" value="KAF7634952.1"/>
    <property type="molecule type" value="Genomic_DNA"/>
</dbReference>
<dbReference type="Gene3D" id="3.40.120.10">
    <property type="entry name" value="Alpha-D-Glucose-1,6-Bisphosphate, subunit A, domain 3"/>
    <property type="match status" value="1"/>
</dbReference>
<evidence type="ECO:0000256" key="2">
    <source>
        <dbReference type="ARBA" id="ARBA00022842"/>
    </source>
</evidence>
<accession>A0A8S9ZP15</accession>
<sequence>MTIMSLSEPLKIYLKFFSGDWHVFTGSERGTLLIWWIWTHWSQCNPQILSENVYILHSDVSTQIVSTMAKFEGFKNDVSLTGFKWIGNLAHALRSKAKLVILGMERVNWCLILIT</sequence>